<evidence type="ECO:0000313" key="3">
    <source>
        <dbReference type="EMBL" id="EGF26089.1"/>
    </source>
</evidence>
<dbReference type="InterPro" id="IPR036514">
    <property type="entry name" value="SGNH_hydro_sf"/>
</dbReference>
<evidence type="ECO:0000256" key="1">
    <source>
        <dbReference type="ARBA" id="ARBA00022801"/>
    </source>
</evidence>
<gene>
    <name evidence="3" type="ORF">RBWH47_05931</name>
</gene>
<reference evidence="3 4" key="1">
    <citation type="journal article" date="2013" name="Mar. Genomics">
        <title>Expression of sulfatases in Rhodopirellula baltica and the diversity of sulfatases in the genus Rhodopirellula.</title>
        <authorList>
            <person name="Wegner C.E."/>
            <person name="Richter-Heitmann T."/>
            <person name="Klindworth A."/>
            <person name="Klockow C."/>
            <person name="Richter M."/>
            <person name="Achstetter T."/>
            <person name="Glockner F.O."/>
            <person name="Harder J."/>
        </authorList>
    </citation>
    <scope>NUCLEOTIDE SEQUENCE [LARGE SCALE GENOMIC DNA]</scope>
    <source>
        <strain evidence="3 4">WH47</strain>
    </source>
</reference>
<protein>
    <submittedName>
        <fullName evidence="3">Sialic acid-specific 9-O-acetylesterase</fullName>
    </submittedName>
</protein>
<dbReference type="InterPro" id="IPR039329">
    <property type="entry name" value="SIAE"/>
</dbReference>
<dbReference type="Pfam" id="PF03629">
    <property type="entry name" value="SASA"/>
    <property type="match status" value="1"/>
</dbReference>
<dbReference type="PANTHER" id="PTHR22901">
    <property type="entry name" value="SIALATE O-ACETYLESTERASE"/>
    <property type="match status" value="1"/>
</dbReference>
<dbReference type="EMBL" id="AFAR01000197">
    <property type="protein sequence ID" value="EGF26089.1"/>
    <property type="molecule type" value="Genomic_DNA"/>
</dbReference>
<evidence type="ECO:0000313" key="4">
    <source>
        <dbReference type="Proteomes" id="UP000006222"/>
    </source>
</evidence>
<proteinExistence type="predicted"/>
<dbReference type="RefSeq" id="WP_007327917.1">
    <property type="nucleotide sequence ID" value="NZ_AFAR01000197.1"/>
</dbReference>
<dbReference type="GO" id="GO:0001681">
    <property type="term" value="F:sialate O-acetylesterase activity"/>
    <property type="evidence" value="ECO:0007669"/>
    <property type="project" value="InterPro"/>
</dbReference>
<dbReference type="Gene3D" id="3.40.50.1110">
    <property type="entry name" value="SGNH hydrolase"/>
    <property type="match status" value="1"/>
</dbReference>
<dbReference type="InterPro" id="IPR005181">
    <property type="entry name" value="SASA"/>
</dbReference>
<dbReference type="GO" id="GO:0005975">
    <property type="term" value="P:carbohydrate metabolic process"/>
    <property type="evidence" value="ECO:0007669"/>
    <property type="project" value="TreeGrafter"/>
</dbReference>
<dbReference type="Proteomes" id="UP000006222">
    <property type="component" value="Unassembled WGS sequence"/>
</dbReference>
<feature type="domain" description="Sialate O-acetylesterase" evidence="2">
    <location>
        <begin position="291"/>
        <end position="410"/>
    </location>
</feature>
<keyword evidence="1" id="KW-0378">Hydrolase</keyword>
<sequence length="732" mass="80242">MTQLGSRSRSSLFAAIAFSFFASVLHPLLAHGNVKLPGFFTDHMVLQQEKPIRVWGWAEPSENIEVSIEDDRATATADDQGHWMVELPARSASADPVAIKVKGKNEVQLTDILVGEVWLCSGQSNMEWRVQSSVNAAEEIASANFPQIRHMKVPRVPSPVAMDDVPAPWQVCSPETVGQFTAAGYFMARRLHQELNVPIGLVNSSWGGTRIEPWTPLVGFEGVEELKDISESVTQRTPGSEPFESALRGHLQSTKAWVAKAEAALANNTFIEPAPAYPSSLTPFTSHGQPTTLYNGMIHPLIHMPIRGAIWYQGEANHREGMLYTAKMRALIEGWRAKWDQGPFPFYFVQIAPYHYGDESGSVLAKFWEAQTAALAIPNTGMAVTNDIATVNDIHPPNKQDVGKRLADLALHHDYGKTDLIAHSPVLDSIQTEDGQLRLRFKHTGGNLKTSDGESPDWFEIIGPDSGGFQTANAKIEGNEIVLSSPKVQQPTAMRFGWDKLAEPNLRGATGLPLSTFRSGEVPEFAQTIPDAAEYELVYELDLSKLGSEIQYDVDRHEAISDFDRVAYLVSLEDASGNVKSVFVSMKAFTDDIAKIGIPTVDANAKFQQSVESMNVYASDNSVSSGNEIKNGRIEFWPNNYSPNNAAKVPGASGTAFDFGDDPGMPVDGYGCMQVHNVNARQTVFAINHWKQGPGADLGIGNHSGEHKDWTFTTNAAQYASKKLQVLVRPVK</sequence>
<comment type="caution">
    <text evidence="3">The sequence shown here is derived from an EMBL/GenBank/DDBJ whole genome shotgun (WGS) entry which is preliminary data.</text>
</comment>
<organism evidence="3 4">
    <name type="scientific">Rhodopirellula baltica WH47</name>
    <dbReference type="NCBI Taxonomy" id="991778"/>
    <lineage>
        <taxon>Bacteria</taxon>
        <taxon>Pseudomonadati</taxon>
        <taxon>Planctomycetota</taxon>
        <taxon>Planctomycetia</taxon>
        <taxon>Pirellulales</taxon>
        <taxon>Pirellulaceae</taxon>
        <taxon>Rhodopirellula</taxon>
    </lineage>
</organism>
<evidence type="ECO:0000259" key="2">
    <source>
        <dbReference type="Pfam" id="PF03629"/>
    </source>
</evidence>
<dbReference type="PATRIC" id="fig|991778.3.peg.4249"/>
<dbReference type="PANTHER" id="PTHR22901:SF0">
    <property type="entry name" value="SIALATE O-ACETYLESTERASE"/>
    <property type="match status" value="1"/>
</dbReference>
<accession>F2AWA7</accession>
<dbReference type="SUPFAM" id="SSF52266">
    <property type="entry name" value="SGNH hydrolase"/>
    <property type="match status" value="1"/>
</dbReference>
<name>F2AWA7_RHOBT</name>
<dbReference type="AlphaFoldDB" id="F2AWA7"/>